<dbReference type="PANTHER" id="PTHR42810">
    <property type="entry name" value="PURINE PERMEASE C1399.01C-RELATED"/>
    <property type="match status" value="1"/>
</dbReference>
<feature type="transmembrane region" description="Helical" evidence="7">
    <location>
        <begin position="392"/>
        <end position="412"/>
    </location>
</feature>
<comment type="caution">
    <text evidence="8">The sequence shown here is derived from an EMBL/GenBank/DDBJ whole genome shotgun (WGS) entry which is preliminary data.</text>
</comment>
<dbReference type="AlphaFoldDB" id="A0A4Z0R732"/>
<dbReference type="NCBIfam" id="NF037981">
    <property type="entry name" value="NCS2_1"/>
    <property type="match status" value="1"/>
</dbReference>
<protein>
    <submittedName>
        <fullName evidence="8">Xanthine permease</fullName>
    </submittedName>
</protein>
<feature type="transmembrane region" description="Helical" evidence="7">
    <location>
        <begin position="62"/>
        <end position="82"/>
    </location>
</feature>
<feature type="transmembrane region" description="Helical" evidence="7">
    <location>
        <begin position="141"/>
        <end position="162"/>
    </location>
</feature>
<sequence>MSDELSHAALGSVRERLFRLDTMAYSLQHFIFGVANAAAIPVVVGSALGLDAVEIGALAQRTFFFAGIASLTQAFFGHKYPIYEGPAGVWYTTFVLLAATAVQAGKPLELLRTDLMTGLFAAGIMTILLGVFKLMPYIRKLFTPIVNGTFLIIMSLQFSSTIARGLLTTVDGKAILSIDKLGVFFVAIGTILMLSLKAKGFIRSMAVLIGTVVGWIVAYATGVAQSLQTIAAQHQPALAFPQIFAWGRPTFDVGVTITALMAGLVVLSNLVASVSGMDELYKRKEKVSIYSKTAICTGVADILAAIGSVVGFIPYASSIGFASLTGVLDILPFIIGSVFMVFLGLIPSVGNFFAAMPITVGYAVMFSVFIMIMGMGIKDAAKEGMDTRKTVILGFSILLSNVITVLPVQAFSILPSSLIYLMANGLIIGVTIAILLEHVIFRVNLK</sequence>
<reference evidence="8 9" key="1">
    <citation type="submission" date="2019-03" db="EMBL/GenBank/DDBJ databases">
        <title>Draft Genome Sequence of Desulfosporosinus fructosivorans Strain 63.6F, Isolated from Marine Sediment in the Baltic Sea.</title>
        <authorList>
            <person name="Hausmann B."/>
            <person name="Vandieken V."/>
            <person name="Pjevac P."/>
            <person name="Schreck K."/>
            <person name="Herbold C.W."/>
            <person name="Loy A."/>
        </authorList>
    </citation>
    <scope>NUCLEOTIDE SEQUENCE [LARGE SCALE GENOMIC DNA]</scope>
    <source>
        <strain evidence="8 9">63.6F</strain>
    </source>
</reference>
<keyword evidence="9" id="KW-1185">Reference proteome</keyword>
<dbReference type="PANTHER" id="PTHR42810:SF1">
    <property type="entry name" value="PURINE PERMEASE YWDJ-RELATED"/>
    <property type="match status" value="1"/>
</dbReference>
<dbReference type="GO" id="GO:0042907">
    <property type="term" value="F:xanthine transmembrane transporter activity"/>
    <property type="evidence" value="ECO:0007669"/>
    <property type="project" value="TreeGrafter"/>
</dbReference>
<dbReference type="RefSeq" id="WP_135546344.1">
    <property type="nucleotide sequence ID" value="NZ_SPQQ01000003.1"/>
</dbReference>
<feature type="transmembrane region" description="Helical" evidence="7">
    <location>
        <begin position="253"/>
        <end position="277"/>
    </location>
</feature>
<organism evidence="8 9">
    <name type="scientific">Desulfosporosinus fructosivorans</name>
    <dbReference type="NCBI Taxonomy" id="2018669"/>
    <lineage>
        <taxon>Bacteria</taxon>
        <taxon>Bacillati</taxon>
        <taxon>Bacillota</taxon>
        <taxon>Clostridia</taxon>
        <taxon>Eubacteriales</taxon>
        <taxon>Desulfitobacteriaceae</taxon>
        <taxon>Desulfosporosinus</taxon>
    </lineage>
</organism>
<dbReference type="InterPro" id="IPR006043">
    <property type="entry name" value="NCS2"/>
</dbReference>
<keyword evidence="5 7" id="KW-1133">Transmembrane helix</keyword>
<dbReference type="OrthoDB" id="9805749at2"/>
<proteinExistence type="inferred from homology"/>
<keyword evidence="3" id="KW-0813">Transport</keyword>
<keyword evidence="6 7" id="KW-0472">Membrane</keyword>
<evidence type="ECO:0000313" key="9">
    <source>
        <dbReference type="Proteomes" id="UP000298460"/>
    </source>
</evidence>
<feature type="transmembrane region" description="Helical" evidence="7">
    <location>
        <begin position="418"/>
        <end position="441"/>
    </location>
</feature>
<feature type="transmembrane region" description="Helical" evidence="7">
    <location>
        <begin position="174"/>
        <end position="194"/>
    </location>
</feature>
<feature type="transmembrane region" description="Helical" evidence="7">
    <location>
        <begin position="88"/>
        <end position="105"/>
    </location>
</feature>
<evidence type="ECO:0000256" key="3">
    <source>
        <dbReference type="ARBA" id="ARBA00022448"/>
    </source>
</evidence>
<feature type="transmembrane region" description="Helical" evidence="7">
    <location>
        <begin position="117"/>
        <end position="135"/>
    </location>
</feature>
<feature type="transmembrane region" description="Helical" evidence="7">
    <location>
        <begin position="327"/>
        <end position="346"/>
    </location>
</feature>
<gene>
    <name evidence="8" type="ORF">E4K67_10455</name>
</gene>
<evidence type="ECO:0000313" key="8">
    <source>
        <dbReference type="EMBL" id="TGE38364.1"/>
    </source>
</evidence>
<feature type="transmembrane region" description="Helical" evidence="7">
    <location>
        <begin position="289"/>
        <end position="315"/>
    </location>
</feature>
<feature type="transmembrane region" description="Helical" evidence="7">
    <location>
        <begin position="30"/>
        <end position="50"/>
    </location>
</feature>
<comment type="similarity">
    <text evidence="2">Belongs to the nucleobase:cation symporter-2 (NCS2) (TC 2.A.40) family.</text>
</comment>
<name>A0A4Z0R732_9FIRM</name>
<evidence type="ECO:0000256" key="5">
    <source>
        <dbReference type="ARBA" id="ARBA00022989"/>
    </source>
</evidence>
<feature type="transmembrane region" description="Helical" evidence="7">
    <location>
        <begin position="200"/>
        <end position="220"/>
    </location>
</feature>
<feature type="transmembrane region" description="Helical" evidence="7">
    <location>
        <begin position="352"/>
        <end position="372"/>
    </location>
</feature>
<evidence type="ECO:0000256" key="4">
    <source>
        <dbReference type="ARBA" id="ARBA00022692"/>
    </source>
</evidence>
<dbReference type="Proteomes" id="UP000298460">
    <property type="component" value="Unassembled WGS sequence"/>
</dbReference>
<evidence type="ECO:0000256" key="1">
    <source>
        <dbReference type="ARBA" id="ARBA00004141"/>
    </source>
</evidence>
<evidence type="ECO:0000256" key="2">
    <source>
        <dbReference type="ARBA" id="ARBA00008821"/>
    </source>
</evidence>
<dbReference type="Pfam" id="PF00860">
    <property type="entry name" value="Xan_ur_permease"/>
    <property type="match status" value="1"/>
</dbReference>
<accession>A0A4Z0R732</accession>
<evidence type="ECO:0000256" key="6">
    <source>
        <dbReference type="ARBA" id="ARBA00023136"/>
    </source>
</evidence>
<dbReference type="EMBL" id="SPQQ01000003">
    <property type="protein sequence ID" value="TGE38364.1"/>
    <property type="molecule type" value="Genomic_DNA"/>
</dbReference>
<evidence type="ECO:0000256" key="7">
    <source>
        <dbReference type="SAM" id="Phobius"/>
    </source>
</evidence>
<keyword evidence="4 7" id="KW-0812">Transmembrane</keyword>
<comment type="subcellular location">
    <subcellularLocation>
        <location evidence="1">Membrane</location>
        <topology evidence="1">Multi-pass membrane protein</topology>
    </subcellularLocation>
</comment>
<dbReference type="GO" id="GO:0005886">
    <property type="term" value="C:plasma membrane"/>
    <property type="evidence" value="ECO:0007669"/>
    <property type="project" value="TreeGrafter"/>
</dbReference>